<sequence>MSRAAASIALRFAAALLVGGAGGALFHALGAPLPWVLGSMAACAAASVAGAPIRASAATRRPMAAVIGVVLGSSFHPGLVAQARDWLVPLALLPLFLASAALLCVLYFRKVARFDPATAYFAGMPGGIAEMVLMGADRGADERAIGLIHGARIFLVIFTLPWAVHLIRPAAEQAMAAAPAGGGALDATLLLWGGGCIALGLLLGRALRLPAWHLIGPLAVSAAVHLTGWSDFRIPGWIVGAAQVGLGATIGCRFVGLTLATLGRTLLLAAGSTAILLTLTIAWAAAIAALTDLDPVLLVLGYSPGGLAEMSMVALGLSLEPGFVIVHHLTRVVLVLIGAPLAFRRPQPPETLWTDRACP</sequence>
<dbReference type="EMBL" id="JACCBY010000007">
    <property type="protein sequence ID" value="NYD91906.1"/>
    <property type="molecule type" value="Genomic_DNA"/>
</dbReference>
<feature type="transmembrane region" description="Helical" evidence="1">
    <location>
        <begin position="184"/>
        <end position="204"/>
    </location>
</feature>
<keyword evidence="1" id="KW-0472">Membrane</keyword>
<dbReference type="PANTHER" id="PTHR38457">
    <property type="entry name" value="REGULATOR ABRB-RELATED"/>
    <property type="match status" value="1"/>
</dbReference>
<dbReference type="NCBIfam" id="TIGR03082">
    <property type="entry name" value="Gneg_AbrB_dup"/>
    <property type="match status" value="2"/>
</dbReference>
<dbReference type="AlphaFoldDB" id="A0A7Y9FTF6"/>
<feature type="transmembrane region" description="Helical" evidence="1">
    <location>
        <begin position="267"/>
        <end position="290"/>
    </location>
</feature>
<feature type="transmembrane region" description="Helical" evidence="1">
    <location>
        <begin position="234"/>
        <end position="255"/>
    </location>
</feature>
<dbReference type="InterPro" id="IPR007820">
    <property type="entry name" value="AbrB_fam"/>
</dbReference>
<feature type="transmembrane region" description="Helical" evidence="1">
    <location>
        <begin position="144"/>
        <end position="164"/>
    </location>
</feature>
<evidence type="ECO:0000313" key="3">
    <source>
        <dbReference type="Proteomes" id="UP000517753"/>
    </source>
</evidence>
<dbReference type="RefSeq" id="WP_373563067.1">
    <property type="nucleotide sequence ID" value="NZ_JACCBY010000007.1"/>
</dbReference>
<keyword evidence="3" id="KW-1185">Reference proteome</keyword>
<evidence type="ECO:0000313" key="2">
    <source>
        <dbReference type="EMBL" id="NYD91906.1"/>
    </source>
</evidence>
<dbReference type="GO" id="GO:0016020">
    <property type="term" value="C:membrane"/>
    <property type="evidence" value="ECO:0007669"/>
    <property type="project" value="InterPro"/>
</dbReference>
<proteinExistence type="predicted"/>
<accession>A0A7Y9FTF6</accession>
<reference evidence="2 3" key="1">
    <citation type="submission" date="2020-08" db="EMBL/GenBank/DDBJ databases">
        <title>The Agave Microbiome: Exploring the role of microbial communities in plant adaptations to desert environments.</title>
        <authorList>
            <person name="Partida-Martinez L.P."/>
        </authorList>
    </citation>
    <scope>NUCLEOTIDE SEQUENCE [LARGE SCALE GENOMIC DNA]</scope>
    <source>
        <strain evidence="2 3">AS2.3</strain>
    </source>
</reference>
<feature type="transmembrane region" description="Helical" evidence="1">
    <location>
        <begin position="33"/>
        <end position="51"/>
    </location>
</feature>
<comment type="caution">
    <text evidence="2">The sequence shown here is derived from an EMBL/GenBank/DDBJ whole genome shotgun (WGS) entry which is preliminary data.</text>
</comment>
<protein>
    <recommendedName>
        <fullName evidence="4">Monooxygenase</fullName>
    </recommendedName>
</protein>
<dbReference type="Proteomes" id="UP000517753">
    <property type="component" value="Unassembled WGS sequence"/>
</dbReference>
<feature type="transmembrane region" description="Helical" evidence="1">
    <location>
        <begin position="86"/>
        <end position="108"/>
    </location>
</feature>
<keyword evidence="1" id="KW-0812">Transmembrane</keyword>
<name>A0A7Y9FTF6_9SPHN</name>
<feature type="transmembrane region" description="Helical" evidence="1">
    <location>
        <begin position="296"/>
        <end position="317"/>
    </location>
</feature>
<gene>
    <name evidence="2" type="ORF">HD841_003725</name>
</gene>
<dbReference type="PIRSF" id="PIRSF038991">
    <property type="entry name" value="Protein_AbrB"/>
    <property type="match status" value="1"/>
</dbReference>
<organism evidence="2 3">
    <name type="scientific">Sphingomonas melonis</name>
    <dbReference type="NCBI Taxonomy" id="152682"/>
    <lineage>
        <taxon>Bacteria</taxon>
        <taxon>Pseudomonadati</taxon>
        <taxon>Pseudomonadota</taxon>
        <taxon>Alphaproteobacteria</taxon>
        <taxon>Sphingomonadales</taxon>
        <taxon>Sphingomonadaceae</taxon>
        <taxon>Sphingomonas</taxon>
    </lineage>
</organism>
<dbReference type="Pfam" id="PF05145">
    <property type="entry name" value="AbrB"/>
    <property type="match status" value="1"/>
</dbReference>
<evidence type="ECO:0000256" key="1">
    <source>
        <dbReference type="SAM" id="Phobius"/>
    </source>
</evidence>
<feature type="transmembrane region" description="Helical" evidence="1">
    <location>
        <begin position="63"/>
        <end position="80"/>
    </location>
</feature>
<evidence type="ECO:0008006" key="4">
    <source>
        <dbReference type="Google" id="ProtNLM"/>
    </source>
</evidence>
<feature type="transmembrane region" description="Helical" evidence="1">
    <location>
        <begin position="211"/>
        <end position="228"/>
    </location>
</feature>
<keyword evidence="1" id="KW-1133">Transmembrane helix</keyword>
<dbReference type="GO" id="GO:0010468">
    <property type="term" value="P:regulation of gene expression"/>
    <property type="evidence" value="ECO:0007669"/>
    <property type="project" value="InterPro"/>
</dbReference>
<dbReference type="PANTHER" id="PTHR38457:SF1">
    <property type="entry name" value="REGULATOR ABRB-RELATED"/>
    <property type="match status" value="1"/>
</dbReference>
<dbReference type="InterPro" id="IPR017516">
    <property type="entry name" value="AbrB_dup"/>
</dbReference>